<evidence type="ECO:0000313" key="2">
    <source>
        <dbReference type="Proteomes" id="UP000294887"/>
    </source>
</evidence>
<dbReference type="Proteomes" id="UP000294887">
    <property type="component" value="Unassembled WGS sequence"/>
</dbReference>
<proteinExistence type="predicted"/>
<evidence type="ECO:0000313" key="1">
    <source>
        <dbReference type="EMBL" id="TCJ84804.1"/>
    </source>
</evidence>
<dbReference type="EMBL" id="SMFQ01000004">
    <property type="protein sequence ID" value="TCJ84804.1"/>
    <property type="molecule type" value="Genomic_DNA"/>
</dbReference>
<protein>
    <submittedName>
        <fullName evidence="1">Uncharacterized protein</fullName>
    </submittedName>
</protein>
<gene>
    <name evidence="1" type="ORF">EV695_2765</name>
</gene>
<dbReference type="AlphaFoldDB" id="A0A4R1EXS6"/>
<sequence length="366" mass="42445">MNNNDYHERLDPEWLTLNAVRDLIKLAAQGDNSKSTYNKALDLGAAICPEILGDDVSILRHNRESDLTKEYRQRARYKSLKDNEDITPLFLVQTDIEELESLLDIAKSSNDKTKTDKLKRKLGNLYKSEEEINPDKSSENQLIFRDVYKVERDTPLLFKGNNNSTFELFDDNLLTIRVLHPEIPEHITGADLVYERYNKADNTVNVAFVQYKIWEDKKLYISENKSNERMLEQIQKLQNFTCKKGICACNKETKNTYRFPCCASFLRPTDKLQHPNQNFISSGEHLPICKIDECATITQQSAKILEYENIREVSLSHQMFEELFNQGRIGSRNLTLNDLAELYKDSSILSKKDHLTLYAQEYPNNA</sequence>
<name>A0A4R1EXS6_9GAMM</name>
<comment type="caution">
    <text evidence="1">The sequence shown here is derived from an EMBL/GenBank/DDBJ whole genome shotgun (WGS) entry which is preliminary data.</text>
</comment>
<accession>A0A4R1EXS6</accession>
<dbReference type="OrthoDB" id="7057407at2"/>
<reference evidence="1 2" key="1">
    <citation type="submission" date="2019-03" db="EMBL/GenBank/DDBJ databases">
        <title>Genomic Encyclopedia of Type Strains, Phase IV (KMG-IV): sequencing the most valuable type-strain genomes for metagenomic binning, comparative biology and taxonomic classification.</title>
        <authorList>
            <person name="Goeker M."/>
        </authorList>
    </citation>
    <scope>NUCLEOTIDE SEQUENCE [LARGE SCALE GENOMIC DNA]</scope>
    <source>
        <strain evidence="1 2">DSM 24830</strain>
    </source>
</reference>
<organism evidence="1 2">
    <name type="scientific">Cocleimonas flava</name>
    <dbReference type="NCBI Taxonomy" id="634765"/>
    <lineage>
        <taxon>Bacteria</taxon>
        <taxon>Pseudomonadati</taxon>
        <taxon>Pseudomonadota</taxon>
        <taxon>Gammaproteobacteria</taxon>
        <taxon>Thiotrichales</taxon>
        <taxon>Thiotrichaceae</taxon>
        <taxon>Cocleimonas</taxon>
    </lineage>
</organism>
<dbReference type="RefSeq" id="WP_131906539.1">
    <property type="nucleotide sequence ID" value="NZ_BAAAFU010000006.1"/>
</dbReference>
<keyword evidence="2" id="KW-1185">Reference proteome</keyword>